<feature type="compositionally biased region" description="Acidic residues" evidence="1">
    <location>
        <begin position="405"/>
        <end position="416"/>
    </location>
</feature>
<feature type="compositionally biased region" description="Pro residues" evidence="1">
    <location>
        <begin position="38"/>
        <end position="51"/>
    </location>
</feature>
<feature type="compositionally biased region" description="Low complexity" evidence="1">
    <location>
        <begin position="229"/>
        <end position="238"/>
    </location>
</feature>
<dbReference type="WBParaSite" id="SPAL_0000049100.1">
    <property type="protein sequence ID" value="SPAL_0000049100.1"/>
    <property type="gene ID" value="SPAL_0000049100"/>
</dbReference>
<feature type="compositionally biased region" description="Basic residues" evidence="1">
    <location>
        <begin position="239"/>
        <end position="267"/>
    </location>
</feature>
<keyword evidence="2" id="KW-1185">Reference proteome</keyword>
<feature type="compositionally biased region" description="Polar residues" evidence="1">
    <location>
        <begin position="118"/>
        <end position="133"/>
    </location>
</feature>
<protein>
    <submittedName>
        <fullName evidence="3">Zonadhesin</fullName>
    </submittedName>
</protein>
<dbReference type="Proteomes" id="UP000046392">
    <property type="component" value="Unplaced"/>
</dbReference>
<organism evidence="2 3">
    <name type="scientific">Strongyloides papillosus</name>
    <name type="common">Intestinal threadworm</name>
    <dbReference type="NCBI Taxonomy" id="174720"/>
    <lineage>
        <taxon>Eukaryota</taxon>
        <taxon>Metazoa</taxon>
        <taxon>Ecdysozoa</taxon>
        <taxon>Nematoda</taxon>
        <taxon>Chromadorea</taxon>
        <taxon>Rhabditida</taxon>
        <taxon>Tylenchina</taxon>
        <taxon>Panagrolaimomorpha</taxon>
        <taxon>Strongyloidoidea</taxon>
        <taxon>Strongyloididae</taxon>
        <taxon>Strongyloides</taxon>
    </lineage>
</organism>
<accession>A0A0N5B340</accession>
<evidence type="ECO:0000313" key="3">
    <source>
        <dbReference type="WBParaSite" id="SPAL_0000049100.1"/>
    </source>
</evidence>
<reference evidence="3" key="1">
    <citation type="submission" date="2017-02" db="UniProtKB">
        <authorList>
            <consortium name="WormBaseParasite"/>
        </authorList>
    </citation>
    <scope>IDENTIFICATION</scope>
</reference>
<evidence type="ECO:0000313" key="2">
    <source>
        <dbReference type="Proteomes" id="UP000046392"/>
    </source>
</evidence>
<evidence type="ECO:0000256" key="1">
    <source>
        <dbReference type="SAM" id="MobiDB-lite"/>
    </source>
</evidence>
<feature type="compositionally biased region" description="Low complexity" evidence="1">
    <location>
        <begin position="268"/>
        <end position="277"/>
    </location>
</feature>
<proteinExistence type="predicted"/>
<dbReference type="AlphaFoldDB" id="A0A0N5B340"/>
<feature type="region of interest" description="Disordered" evidence="1">
    <location>
        <begin position="330"/>
        <end position="356"/>
    </location>
</feature>
<feature type="region of interest" description="Disordered" evidence="1">
    <location>
        <begin position="213"/>
        <end position="283"/>
    </location>
</feature>
<feature type="region of interest" description="Disordered" evidence="1">
    <location>
        <begin position="388"/>
        <end position="416"/>
    </location>
</feature>
<name>A0A0N5B340_STREA</name>
<feature type="region of interest" description="Disordered" evidence="1">
    <location>
        <begin position="1"/>
        <end position="168"/>
    </location>
</feature>
<feature type="compositionally biased region" description="Low complexity" evidence="1">
    <location>
        <begin position="68"/>
        <end position="79"/>
    </location>
</feature>
<feature type="compositionally biased region" description="Polar residues" evidence="1">
    <location>
        <begin position="156"/>
        <end position="168"/>
    </location>
</feature>
<sequence length="416" mass="48564">MLPRHQNPLKRPPPKLQKRIGPQLKPPVRPQQRRNQKPQPPLKPHSPPRPQQGPNLRSKPMNPSRTNSLLASKSQSKLSVRPLQRSIQKRQSPLKPKLGPPKHQPLRHNPSPVLKLVQRQNQRQQSPPMQKSTPLLRPKPKQNSPRSLALKPMNQRLKTQPLLNRRMNQSNANQMKIKKLQQLRNNKKSLQESGIPQVIRRHLPPFRLLNSRMRQQQQRNRLLQKQRQRLQQQNSRLLQRQRRRRQQQRNRLLQRQKKNQQRTRFLQRQRQQNQARRAQTRMRNNLRRRIRKINRLKRIFTQRRARLQQRINRLKALLRRQKRPVQIRKTTKKPVAKPNPPVVPTKKPSDVNPGGEGIKVPVVVTPKPGGGALIPGVVVVPGQTGDLEKDEIVGNDAAESGAIEGETDDSNDDIEI</sequence>